<evidence type="ECO:0008006" key="3">
    <source>
        <dbReference type="Google" id="ProtNLM"/>
    </source>
</evidence>
<dbReference type="EMBL" id="RKHL01000001">
    <property type="protein sequence ID" value="ROR82293.1"/>
    <property type="molecule type" value="Genomic_DNA"/>
</dbReference>
<dbReference type="Proteomes" id="UP000266915">
    <property type="component" value="Unassembled WGS sequence"/>
</dbReference>
<accession>A0A3N2C470</accession>
<dbReference type="SUPFAM" id="SSF47226">
    <property type="entry name" value="Histidine-containing phosphotransfer domain, HPT domain"/>
    <property type="match status" value="1"/>
</dbReference>
<dbReference type="RefSeq" id="WP_085513220.1">
    <property type="nucleotide sequence ID" value="NZ_FXAP01000005.1"/>
</dbReference>
<evidence type="ECO:0000313" key="2">
    <source>
        <dbReference type="Proteomes" id="UP000266915"/>
    </source>
</evidence>
<dbReference type="AlphaFoldDB" id="A0A3N2C470"/>
<comment type="caution">
    <text evidence="1">The sequence shown here is derived from an EMBL/GenBank/DDBJ whole genome shotgun (WGS) entry which is preliminary data.</text>
</comment>
<evidence type="ECO:0000313" key="1">
    <source>
        <dbReference type="EMBL" id="ROR82293.1"/>
    </source>
</evidence>
<keyword evidence="2" id="KW-1185">Reference proteome</keyword>
<sequence length="125" mass="13647">MTSPDPGTVDADELRRLLRELSGDLRSRRRFVQTYVEMWPTRLARLGAALDADDTDESKVVLLSIRSSSVMLGVVGVAGLASAGLQAIELGRLERAREIHTALQEVGRRSCERLLELDAADAAES</sequence>
<name>A0A3N2C470_9MICO</name>
<gene>
    <name evidence="1" type="ORF">EDD42_2381</name>
</gene>
<proteinExistence type="predicted"/>
<dbReference type="InterPro" id="IPR036641">
    <property type="entry name" value="HPT_dom_sf"/>
</dbReference>
<organism evidence="1 2">
    <name type="scientific">Plantibacter flavus</name>
    <dbReference type="NCBI Taxonomy" id="150123"/>
    <lineage>
        <taxon>Bacteria</taxon>
        <taxon>Bacillati</taxon>
        <taxon>Actinomycetota</taxon>
        <taxon>Actinomycetes</taxon>
        <taxon>Micrococcales</taxon>
        <taxon>Microbacteriaceae</taxon>
        <taxon>Plantibacter</taxon>
    </lineage>
</organism>
<protein>
    <recommendedName>
        <fullName evidence="3">Hpt domain-containing protein</fullName>
    </recommendedName>
</protein>
<dbReference type="GO" id="GO:0000160">
    <property type="term" value="P:phosphorelay signal transduction system"/>
    <property type="evidence" value="ECO:0007669"/>
    <property type="project" value="InterPro"/>
</dbReference>
<reference evidence="1 2" key="1">
    <citation type="submission" date="2018-11" db="EMBL/GenBank/DDBJ databases">
        <title>Sequencing the genomes of 1000 actinobacteria strains.</title>
        <authorList>
            <person name="Klenk H.-P."/>
        </authorList>
    </citation>
    <scope>NUCLEOTIDE SEQUENCE [LARGE SCALE GENOMIC DNA]</scope>
    <source>
        <strain evidence="1 2">DSM 14012</strain>
    </source>
</reference>
<dbReference type="Gene3D" id="1.20.120.160">
    <property type="entry name" value="HPT domain"/>
    <property type="match status" value="1"/>
</dbReference>